<organism evidence="1 2">
    <name type="scientific">Georgenia faecalis</name>
    <dbReference type="NCBI Taxonomy" id="2483799"/>
    <lineage>
        <taxon>Bacteria</taxon>
        <taxon>Bacillati</taxon>
        <taxon>Actinomycetota</taxon>
        <taxon>Actinomycetes</taxon>
        <taxon>Micrococcales</taxon>
        <taxon>Bogoriellaceae</taxon>
        <taxon>Georgenia</taxon>
    </lineage>
</organism>
<name>A0ABV9D7K7_9MICO</name>
<accession>A0ABV9D7K7</accession>
<comment type="caution">
    <text evidence="1">The sequence shown here is derived from an EMBL/GenBank/DDBJ whole genome shotgun (WGS) entry which is preliminary data.</text>
</comment>
<sequence>MGRIAALPTRGEVFVDERGGGRCLRASWHHEAGVVVLSLWQDGSCMGTFRLPAGEVPSFVASLTQGLTDGYAAREG</sequence>
<keyword evidence="2" id="KW-1185">Reference proteome</keyword>
<evidence type="ECO:0000313" key="1">
    <source>
        <dbReference type="EMBL" id="MFC4554602.1"/>
    </source>
</evidence>
<protein>
    <submittedName>
        <fullName evidence="1">Uncharacterized protein</fullName>
    </submittedName>
</protein>
<evidence type="ECO:0000313" key="2">
    <source>
        <dbReference type="Proteomes" id="UP001595955"/>
    </source>
</evidence>
<dbReference type="RefSeq" id="WP_122825180.1">
    <property type="nucleotide sequence ID" value="NZ_CP033325.1"/>
</dbReference>
<dbReference type="EMBL" id="JBHSGF010000003">
    <property type="protein sequence ID" value="MFC4554602.1"/>
    <property type="molecule type" value="Genomic_DNA"/>
</dbReference>
<proteinExistence type="predicted"/>
<reference evidence="2" key="1">
    <citation type="journal article" date="2019" name="Int. J. Syst. Evol. Microbiol.">
        <title>The Global Catalogue of Microorganisms (GCM) 10K type strain sequencing project: providing services to taxonomists for standard genome sequencing and annotation.</title>
        <authorList>
            <consortium name="The Broad Institute Genomics Platform"/>
            <consortium name="The Broad Institute Genome Sequencing Center for Infectious Disease"/>
            <person name="Wu L."/>
            <person name="Ma J."/>
        </authorList>
    </citation>
    <scope>NUCLEOTIDE SEQUENCE [LARGE SCALE GENOMIC DNA]</scope>
    <source>
        <strain evidence="2">JCM 3369</strain>
    </source>
</reference>
<gene>
    <name evidence="1" type="ORF">ACFO3F_05020</name>
</gene>
<dbReference type="Proteomes" id="UP001595955">
    <property type="component" value="Unassembled WGS sequence"/>
</dbReference>